<dbReference type="GO" id="GO:0043165">
    <property type="term" value="P:Gram-negative-bacterium-type cell outer membrane assembly"/>
    <property type="evidence" value="ECO:0007669"/>
    <property type="project" value="UniProtKB-UniRule"/>
</dbReference>
<dbReference type="InterPro" id="IPR015943">
    <property type="entry name" value="WD40/YVTN_repeat-like_dom_sf"/>
</dbReference>
<feature type="domain" description="Pyrrolo-quinoline quinone repeat" evidence="5">
    <location>
        <begin position="78"/>
        <end position="308"/>
    </location>
</feature>
<dbReference type="EMBL" id="QEWR01000002">
    <property type="protein sequence ID" value="PWD84862.1"/>
    <property type="molecule type" value="Genomic_DNA"/>
</dbReference>
<evidence type="ECO:0000259" key="5">
    <source>
        <dbReference type="Pfam" id="PF13360"/>
    </source>
</evidence>
<dbReference type="PANTHER" id="PTHR34512">
    <property type="entry name" value="CELL SURFACE PROTEIN"/>
    <property type="match status" value="1"/>
</dbReference>
<dbReference type="RefSeq" id="WP_109235984.1">
    <property type="nucleotide sequence ID" value="NZ_BMXZ01000001.1"/>
</dbReference>
<keyword evidence="7" id="KW-1185">Reference proteome</keyword>
<organism evidence="6 7">
    <name type="scientific">Ignatzschineria indica</name>
    <dbReference type="NCBI Taxonomy" id="472583"/>
    <lineage>
        <taxon>Bacteria</taxon>
        <taxon>Pseudomonadati</taxon>
        <taxon>Pseudomonadota</taxon>
        <taxon>Gammaproteobacteria</taxon>
        <taxon>Cardiobacteriales</taxon>
        <taxon>Ignatzschineriaceae</taxon>
        <taxon>Ignatzschineria</taxon>
    </lineage>
</organism>
<keyword evidence="1 4" id="KW-0732">Signal</keyword>
<comment type="similarity">
    <text evidence="4">Belongs to the BamB family.</text>
</comment>
<protein>
    <recommendedName>
        <fullName evidence="4">Outer membrane protein assembly factor BamB</fullName>
    </recommendedName>
</protein>
<dbReference type="GO" id="GO:0009279">
    <property type="term" value="C:cell outer membrane"/>
    <property type="evidence" value="ECO:0007669"/>
    <property type="project" value="UniProtKB-SubCell"/>
</dbReference>
<comment type="subunit">
    <text evidence="4">Part of the Bam complex.</text>
</comment>
<dbReference type="Pfam" id="PF13360">
    <property type="entry name" value="PQQ_2"/>
    <property type="match status" value="1"/>
</dbReference>
<comment type="function">
    <text evidence="4">Part of the outer membrane protein assembly complex, which is involved in assembly and insertion of beta-barrel proteins into the outer membrane.</text>
</comment>
<evidence type="ECO:0000256" key="3">
    <source>
        <dbReference type="ARBA" id="ARBA00023237"/>
    </source>
</evidence>
<proteinExistence type="inferred from homology"/>
<accession>A0A2U2ANT8</accession>
<dbReference type="SUPFAM" id="SSF50998">
    <property type="entry name" value="Quinoprotein alcohol dehydrogenase-like"/>
    <property type="match status" value="1"/>
</dbReference>
<keyword evidence="3 4" id="KW-0998">Cell outer membrane</keyword>
<keyword evidence="4" id="KW-0449">Lipoprotein</keyword>
<keyword evidence="2 4" id="KW-0472">Membrane</keyword>
<dbReference type="PANTHER" id="PTHR34512:SF30">
    <property type="entry name" value="OUTER MEMBRANE PROTEIN ASSEMBLY FACTOR BAMB"/>
    <property type="match status" value="1"/>
</dbReference>
<keyword evidence="4" id="KW-0564">Palmitate</keyword>
<evidence type="ECO:0000313" key="7">
    <source>
        <dbReference type="Proteomes" id="UP000244948"/>
    </source>
</evidence>
<dbReference type="Gene3D" id="2.130.10.10">
    <property type="entry name" value="YVTN repeat-like/Quinoprotein amine dehydrogenase"/>
    <property type="match status" value="1"/>
</dbReference>
<dbReference type="HAMAP" id="MF_00923">
    <property type="entry name" value="OM_assembly_BamB"/>
    <property type="match status" value="1"/>
</dbReference>
<reference evidence="6 7" key="1">
    <citation type="journal article" date="2018" name="Genome Announc.">
        <title>Ignatzschineria cameli sp. nov., isolated from necrotic foot tissue of dromedaries (Camelus dromedarius) and associated maggots (Wohlfahrtia species) in Dubai.</title>
        <authorList>
            <person name="Tsang C.C."/>
            <person name="Tang J.Y."/>
            <person name="Fong J.Y."/>
            <person name="Kinne J."/>
            <person name="Lee H.H."/>
            <person name="Joseph M."/>
            <person name="Jose S."/>
            <person name="Schuster R.K."/>
            <person name="Tang Y."/>
            <person name="Sivakumar S."/>
            <person name="Chen J.H."/>
            <person name="Teng J.L."/>
            <person name="Lau S.K."/>
            <person name="Wernery U."/>
            <person name="Woo P.C."/>
        </authorList>
    </citation>
    <scope>NUCLEOTIDE SEQUENCE [LARGE SCALE GENOMIC DNA]</scope>
    <source>
        <strain evidence="6 7">KCTC 22643</strain>
    </source>
</reference>
<dbReference type="PROSITE" id="PS51257">
    <property type="entry name" value="PROKAR_LIPOPROTEIN"/>
    <property type="match status" value="1"/>
</dbReference>
<comment type="caution">
    <text evidence="6">The sequence shown here is derived from an EMBL/GenBank/DDBJ whole genome shotgun (WGS) entry which is preliminary data.</text>
</comment>
<gene>
    <name evidence="4" type="primary">bamB</name>
    <name evidence="6" type="ORF">DC082_04885</name>
</gene>
<dbReference type="InterPro" id="IPR017687">
    <property type="entry name" value="BamB"/>
</dbReference>
<evidence type="ECO:0000313" key="6">
    <source>
        <dbReference type="EMBL" id="PWD84862.1"/>
    </source>
</evidence>
<evidence type="ECO:0000256" key="1">
    <source>
        <dbReference type="ARBA" id="ARBA00022729"/>
    </source>
</evidence>
<comment type="subcellular location">
    <subcellularLocation>
        <location evidence="4">Cell outer membrane</location>
        <topology evidence="4">Lipid-anchor</topology>
    </subcellularLocation>
</comment>
<dbReference type="AlphaFoldDB" id="A0A2U2ANT8"/>
<dbReference type="InterPro" id="IPR018391">
    <property type="entry name" value="PQQ_b-propeller_rpt"/>
</dbReference>
<evidence type="ECO:0000256" key="2">
    <source>
        <dbReference type="ARBA" id="ARBA00023136"/>
    </source>
</evidence>
<evidence type="ECO:0000256" key="4">
    <source>
        <dbReference type="HAMAP-Rule" id="MF_00923"/>
    </source>
</evidence>
<sequence length="381" mass="40865">MKKIITTLIISLVIAGCAGGLRGKSNLTPPTELDLTVPATLVSQNWQIKTGSQTPKESNLRFYIADDGLGTLYIAGQKGVVTAIDRHNGQKRWEVKTQSPLYTGISYSQGILLVGTQDGHIEALSASNGAQVWRQKLLGVPAVPPVGSGQLAIVRTLFGAVESFNLQDGSEEWAYLFPRSEFSVRGAAPPTFLNGNILIAGDTGTLSLINAETGAEIWSRVLSQPQNGSYMGGLRDVDAAIIVSPQRIFVGQYLAGVTALTHDGRKLWQAGKGVYAGLAYTGESVISVERDSTIQALNAQNGASVWQNLDLRGRNLTKPVIVRNRIVVGDFEGYVHVIDATTGILQGTTKVGSTGFLWDIREIDGSVYLLDYSGTLYKVSI</sequence>
<name>A0A2U2ANT8_9GAMM</name>
<dbReference type="SMART" id="SM00564">
    <property type="entry name" value="PQQ"/>
    <property type="match status" value="5"/>
</dbReference>
<dbReference type="GO" id="GO:0051205">
    <property type="term" value="P:protein insertion into membrane"/>
    <property type="evidence" value="ECO:0007669"/>
    <property type="project" value="UniProtKB-UniRule"/>
</dbReference>
<dbReference type="InterPro" id="IPR011047">
    <property type="entry name" value="Quinoprotein_ADH-like_sf"/>
</dbReference>
<dbReference type="InterPro" id="IPR002372">
    <property type="entry name" value="PQQ_rpt_dom"/>
</dbReference>
<dbReference type="Proteomes" id="UP000244948">
    <property type="component" value="Unassembled WGS sequence"/>
</dbReference>